<dbReference type="PANTHER" id="PTHR43678">
    <property type="entry name" value="PUTATIVE (AFU_ORTHOLOGUE AFUA_2G00640)-RELATED"/>
    <property type="match status" value="1"/>
</dbReference>
<dbReference type="STRING" id="1528099.AL705_02850"/>
<name>A0A0M4MBS9_9ACTN</name>
<dbReference type="CDD" id="cd06564">
    <property type="entry name" value="GH20_DspB_LnbB-like"/>
    <property type="match status" value="1"/>
</dbReference>
<dbReference type="PANTHER" id="PTHR43678:SF1">
    <property type="entry name" value="BETA-N-ACETYLHEXOSAMINIDASE"/>
    <property type="match status" value="1"/>
</dbReference>
<accession>A0A0M4MBS9</accession>
<evidence type="ECO:0000313" key="9">
    <source>
        <dbReference type="Proteomes" id="UP000068137"/>
    </source>
</evidence>
<feature type="signal peptide" evidence="5">
    <location>
        <begin position="1"/>
        <end position="36"/>
    </location>
</feature>
<dbReference type="Pfam" id="PF00728">
    <property type="entry name" value="Glyco_hydro_20"/>
    <property type="match status" value="1"/>
</dbReference>
<reference evidence="8 9" key="1">
    <citation type="journal article" date="2015" name="Genome Announc.">
        <title>Complete Genome Sequences for Two Strains of a Novel Fastidious, Partially Acid-Fast, Gram-Positive Corynebacterineae Bacterium, Derived from Human Clinical Samples.</title>
        <authorList>
            <person name="Nicholson A.C."/>
            <person name="Bell M."/>
            <person name="Humrighouse B.W."/>
            <person name="McQuiston J.R."/>
        </authorList>
    </citation>
    <scope>NUCLEOTIDE SEQUENCE [LARGE SCALE GENOMIC DNA]</scope>
    <source>
        <strain evidence="8 9">X1698</strain>
    </source>
</reference>
<organism evidence="8 9">
    <name type="scientific">Lawsonella clevelandensis</name>
    <dbReference type="NCBI Taxonomy" id="1528099"/>
    <lineage>
        <taxon>Bacteria</taxon>
        <taxon>Bacillati</taxon>
        <taxon>Actinomycetota</taxon>
        <taxon>Actinomycetes</taxon>
        <taxon>Mycobacteriales</taxon>
        <taxon>Lawsonellaceae</taxon>
        <taxon>Lawsonella</taxon>
    </lineage>
</organism>
<evidence type="ECO:0000259" key="6">
    <source>
        <dbReference type="Pfam" id="PF00728"/>
    </source>
</evidence>
<comment type="similarity">
    <text evidence="1">Belongs to the glycosyl hydrolase 20 family.</text>
</comment>
<evidence type="ECO:0000256" key="5">
    <source>
        <dbReference type="SAM" id="SignalP"/>
    </source>
</evidence>
<evidence type="ECO:0000256" key="1">
    <source>
        <dbReference type="ARBA" id="ARBA00006285"/>
    </source>
</evidence>
<dbReference type="InterPro" id="IPR015883">
    <property type="entry name" value="Glyco_hydro_20_cat"/>
</dbReference>
<evidence type="ECO:0000313" key="8">
    <source>
        <dbReference type="EMBL" id="ALE18775.1"/>
    </source>
</evidence>
<evidence type="ECO:0000259" key="7">
    <source>
        <dbReference type="Pfam" id="PF02838"/>
    </source>
</evidence>
<feature type="active site" description="Proton donor" evidence="4">
    <location>
        <position position="352"/>
    </location>
</feature>
<evidence type="ECO:0000256" key="4">
    <source>
        <dbReference type="PIRSR" id="PIRSR625705-1"/>
    </source>
</evidence>
<dbReference type="Pfam" id="PF02838">
    <property type="entry name" value="Glyco_hydro_20b"/>
    <property type="match status" value="1"/>
</dbReference>
<dbReference type="KEGG" id="cbq:AL705_02850"/>
<dbReference type="InterPro" id="IPR052764">
    <property type="entry name" value="GH20_Enzymes"/>
</dbReference>
<dbReference type="GO" id="GO:0004563">
    <property type="term" value="F:beta-N-acetylhexosaminidase activity"/>
    <property type="evidence" value="ECO:0007669"/>
    <property type="project" value="InterPro"/>
</dbReference>
<dbReference type="InterPro" id="IPR029018">
    <property type="entry name" value="Hex-like_dom2"/>
</dbReference>
<feature type="chain" id="PRO_5005798315" evidence="5">
    <location>
        <begin position="37"/>
        <end position="584"/>
    </location>
</feature>
<proteinExistence type="inferred from homology"/>
<dbReference type="OrthoDB" id="9763537at2"/>
<dbReference type="Gene3D" id="3.30.379.10">
    <property type="entry name" value="Chitobiase/beta-hexosaminidase domain 2-like"/>
    <property type="match status" value="1"/>
</dbReference>
<dbReference type="InterPro" id="IPR017853">
    <property type="entry name" value="GH"/>
</dbReference>
<feature type="domain" description="Glycoside hydrolase family 20 catalytic" evidence="6">
    <location>
        <begin position="209"/>
        <end position="554"/>
    </location>
</feature>
<dbReference type="SUPFAM" id="SSF55545">
    <property type="entry name" value="beta-N-acetylhexosaminidase-like domain"/>
    <property type="match status" value="1"/>
</dbReference>
<protein>
    <submittedName>
        <fullName evidence="8">Uncharacterized protein</fullName>
    </submittedName>
</protein>
<gene>
    <name evidence="8" type="ORF">AL705_02850</name>
</gene>
<dbReference type="Proteomes" id="UP000068137">
    <property type="component" value="Chromosome"/>
</dbReference>
<feature type="domain" description="Beta-hexosaminidase bacterial type N-terminal" evidence="7">
    <location>
        <begin position="74"/>
        <end position="205"/>
    </location>
</feature>
<sequence>MGNFLRVTFWRKAMSLTSALALLTGLITTSSVTAHAAPATDTTATAAVGTTVHRATRKTSCLDRATQLTTFTSIPEVQRYTPRIGSLPFYATEKSRIVLAPGTPHVVLRDAQLVAQELPLVYGWKGVKRLPVVFSTHYRRGDIVLRQMPALGITGVRAAEGYRIQLGVWAEIQAPTTQGLFYGTRTLLQSLAAQGSAPAGVVVDWPSKPHRIFHVDAGRKYFSPEWFKEQIRRMSYVKLNELQYHFSENEGFRLESTQYPQLMSKQYITKAQLRDIIAYAQRYHVEIVPAFDVPGHMKAILSHFPQYRASQTPEGQKILNYADPKAMAFIKSLISEYAVLFPSTTWHLGGDEVFNLDNTLNQMGQNFPQLLAYARQYAKAGTSATILDGYTYFLNQINNYLRSLGKTDIRAWNDALYWDGTTEYLDPRMTITYWSVWFKTWQSVAEIRRRGHKIINFNGDYLYYTLTTPGQGYYLKPSVSKIYSWTPGVFPQRIGTTIFHSQEERQYWPEPSPSWITGGAFSVWCDKPDVATQESVSQGINERLRAFAAKMWKTQPTTSVVTFRLEHRQIGEPPNPGQYLAAWR</sequence>
<keyword evidence="3" id="KW-0326">Glycosidase</keyword>
<dbReference type="AlphaFoldDB" id="A0A0M4MBS9"/>
<keyword evidence="2" id="KW-0378">Hydrolase</keyword>
<dbReference type="RefSeq" id="WP_053961723.1">
    <property type="nucleotide sequence ID" value="NZ_CP012390.1"/>
</dbReference>
<evidence type="ECO:0000256" key="2">
    <source>
        <dbReference type="ARBA" id="ARBA00022801"/>
    </source>
</evidence>
<dbReference type="Gene3D" id="3.20.20.80">
    <property type="entry name" value="Glycosidases"/>
    <property type="match status" value="1"/>
</dbReference>
<dbReference type="EMBL" id="CP012390">
    <property type="protein sequence ID" value="ALE18775.1"/>
    <property type="molecule type" value="Genomic_DNA"/>
</dbReference>
<keyword evidence="5" id="KW-0732">Signal</keyword>
<evidence type="ECO:0000256" key="3">
    <source>
        <dbReference type="ARBA" id="ARBA00023295"/>
    </source>
</evidence>
<dbReference type="InterPro" id="IPR015882">
    <property type="entry name" value="HEX_bac_N"/>
</dbReference>
<dbReference type="GO" id="GO:0005975">
    <property type="term" value="P:carbohydrate metabolic process"/>
    <property type="evidence" value="ECO:0007669"/>
    <property type="project" value="InterPro"/>
</dbReference>
<dbReference type="PATRIC" id="fig|1562462.4.peg.581"/>
<dbReference type="SUPFAM" id="SSF51445">
    <property type="entry name" value="(Trans)glycosidases"/>
    <property type="match status" value="1"/>
</dbReference>
<dbReference type="InterPro" id="IPR025705">
    <property type="entry name" value="Beta_hexosaminidase_sua/sub"/>
</dbReference>
<dbReference type="PRINTS" id="PR00738">
    <property type="entry name" value="GLHYDRLASE20"/>
</dbReference>